<dbReference type="AlphaFoldDB" id="A0A1F6MVK5"/>
<evidence type="ECO:0000313" key="2">
    <source>
        <dbReference type="Proteomes" id="UP000178347"/>
    </source>
</evidence>
<dbReference type="InterPro" id="IPR022385">
    <property type="entry name" value="Rhs_assc_core"/>
</dbReference>
<dbReference type="STRING" id="1798692.A3G00_03320"/>
<proteinExistence type="predicted"/>
<dbReference type="InterPro" id="IPR050708">
    <property type="entry name" value="T6SS_VgrG/RHS"/>
</dbReference>
<protein>
    <recommendedName>
        <fullName evidence="3">Pre-toxin TG domain-containing protein</fullName>
    </recommendedName>
</protein>
<evidence type="ECO:0000313" key="1">
    <source>
        <dbReference type="EMBL" id="OGH75746.1"/>
    </source>
</evidence>
<organism evidence="1 2">
    <name type="scientific">Candidatus Magasanikbacteria bacterium RIFCSPLOWO2_12_FULL_43_12</name>
    <dbReference type="NCBI Taxonomy" id="1798692"/>
    <lineage>
        <taxon>Bacteria</taxon>
        <taxon>Candidatus Magasanikiibacteriota</taxon>
    </lineage>
</organism>
<sequence>MYTIEAAIQPGSGQGKAKKHIFAGDSSIATIDDGKIIYHHTDHLSGSSVETNKDGYAVEVLDYYPFGSVRLDNKYTTYENDKKFTGYELDASGLYYAGQRYYDSEVGRFMSVDPLSIVMGTREAEQITEMKLPQLLADPQNLNSYAYVKNNPLRYTDPDGQFYGDIGRQMAADQRKVGDFFNASADYAQAQGGIVGHSAAFVNHTIGGMINNAADVFDPDTKGSTRGLAIGFMALDVGTGGRSSVANKGIKEGGSVLWSAFTQAGLLKKEVIENSKTIFSGAEGTLRAAKRLSEQYGGGAKNWVKNVTKEIFVSPTGIRYQPHYYKNVANNKIVEVKSVLIDFFKK</sequence>
<dbReference type="PANTHER" id="PTHR32305">
    <property type="match status" value="1"/>
</dbReference>
<dbReference type="EMBL" id="MFQN01000003">
    <property type="protein sequence ID" value="OGH75746.1"/>
    <property type="molecule type" value="Genomic_DNA"/>
</dbReference>
<reference evidence="1 2" key="1">
    <citation type="journal article" date="2016" name="Nat. Commun.">
        <title>Thousands of microbial genomes shed light on interconnected biogeochemical processes in an aquifer system.</title>
        <authorList>
            <person name="Anantharaman K."/>
            <person name="Brown C.T."/>
            <person name="Hug L.A."/>
            <person name="Sharon I."/>
            <person name="Castelle C.J."/>
            <person name="Probst A.J."/>
            <person name="Thomas B.C."/>
            <person name="Singh A."/>
            <person name="Wilkins M.J."/>
            <person name="Karaoz U."/>
            <person name="Brodie E.L."/>
            <person name="Williams K.H."/>
            <person name="Hubbard S.S."/>
            <person name="Banfield J.F."/>
        </authorList>
    </citation>
    <scope>NUCLEOTIDE SEQUENCE [LARGE SCALE GENOMIC DNA]</scope>
</reference>
<dbReference type="PANTHER" id="PTHR32305:SF15">
    <property type="entry name" value="PROTEIN RHSA-RELATED"/>
    <property type="match status" value="1"/>
</dbReference>
<evidence type="ECO:0008006" key="3">
    <source>
        <dbReference type="Google" id="ProtNLM"/>
    </source>
</evidence>
<dbReference type="Gene3D" id="2.180.10.10">
    <property type="entry name" value="RHS repeat-associated core"/>
    <property type="match status" value="1"/>
</dbReference>
<dbReference type="NCBIfam" id="TIGR03696">
    <property type="entry name" value="Rhs_assc_core"/>
    <property type="match status" value="1"/>
</dbReference>
<name>A0A1F6MVK5_9BACT</name>
<comment type="caution">
    <text evidence="1">The sequence shown here is derived from an EMBL/GenBank/DDBJ whole genome shotgun (WGS) entry which is preliminary data.</text>
</comment>
<dbReference type="Proteomes" id="UP000178347">
    <property type="component" value="Unassembled WGS sequence"/>
</dbReference>
<gene>
    <name evidence="1" type="ORF">A3G00_03320</name>
</gene>
<accession>A0A1F6MVK5</accession>